<proteinExistence type="predicted"/>
<dbReference type="AlphaFoldDB" id="A0A974HMV0"/>
<accession>A0A974HMV0</accession>
<organism evidence="1 2">
    <name type="scientific">Xenopus laevis</name>
    <name type="common">African clawed frog</name>
    <dbReference type="NCBI Taxonomy" id="8355"/>
    <lineage>
        <taxon>Eukaryota</taxon>
        <taxon>Metazoa</taxon>
        <taxon>Chordata</taxon>
        <taxon>Craniata</taxon>
        <taxon>Vertebrata</taxon>
        <taxon>Euteleostomi</taxon>
        <taxon>Amphibia</taxon>
        <taxon>Batrachia</taxon>
        <taxon>Anura</taxon>
        <taxon>Pipoidea</taxon>
        <taxon>Pipidae</taxon>
        <taxon>Xenopodinae</taxon>
        <taxon>Xenopus</taxon>
        <taxon>Xenopus</taxon>
    </lineage>
</organism>
<sequence>MGAQPEGNLRIMSIGSHGYSQNPNLKDSDGEIWVEDPTRRWLGKTHLWPLNGILSIEYTKTMVYQLILVSMVWVIFSELKGELYVFHIGKEPLTLHNCYSGFLQKGLISPLLQSICGSKPVTCKEYWERHRCVYLDEKGIPA</sequence>
<protein>
    <submittedName>
        <fullName evidence="1">Uncharacterized protein</fullName>
    </submittedName>
</protein>
<dbReference type="EMBL" id="CM004472">
    <property type="protein sequence ID" value="OCT83884.1"/>
    <property type="molecule type" value="Genomic_DNA"/>
</dbReference>
<name>A0A974HMV0_XENLA</name>
<evidence type="ECO:0000313" key="2">
    <source>
        <dbReference type="Proteomes" id="UP000694892"/>
    </source>
</evidence>
<gene>
    <name evidence="1" type="ORF">XELAEV_18022023mg</name>
</gene>
<dbReference type="Proteomes" id="UP000694892">
    <property type="component" value="Chromosome 4L"/>
</dbReference>
<reference evidence="2" key="1">
    <citation type="journal article" date="2016" name="Nature">
        <title>Genome evolution in the allotetraploid frog Xenopus laevis.</title>
        <authorList>
            <person name="Session A.M."/>
            <person name="Uno Y."/>
            <person name="Kwon T."/>
            <person name="Chapman J.A."/>
            <person name="Toyoda A."/>
            <person name="Takahashi S."/>
            <person name="Fukui A."/>
            <person name="Hikosaka A."/>
            <person name="Suzuki A."/>
            <person name="Kondo M."/>
            <person name="van Heeringen S.J."/>
            <person name="Quigley I."/>
            <person name="Heinz S."/>
            <person name="Ogino H."/>
            <person name="Ochi H."/>
            <person name="Hellsten U."/>
            <person name="Lyons J.B."/>
            <person name="Simakov O."/>
            <person name="Putnam N."/>
            <person name="Stites J."/>
            <person name="Kuroki Y."/>
            <person name="Tanaka T."/>
            <person name="Michiue T."/>
            <person name="Watanabe M."/>
            <person name="Bogdanovic O."/>
            <person name="Lister R."/>
            <person name="Georgiou G."/>
            <person name="Paranjpe S.S."/>
            <person name="van Kruijsbergen I."/>
            <person name="Shu S."/>
            <person name="Carlson J."/>
            <person name="Kinoshita T."/>
            <person name="Ohta Y."/>
            <person name="Mawaribuchi S."/>
            <person name="Jenkins J."/>
            <person name="Grimwood J."/>
            <person name="Schmutz J."/>
            <person name="Mitros T."/>
            <person name="Mozaffari S.V."/>
            <person name="Suzuki Y."/>
            <person name="Haramoto Y."/>
            <person name="Yamamoto T.S."/>
            <person name="Takagi C."/>
            <person name="Heald R."/>
            <person name="Miller K."/>
            <person name="Haudenschild C."/>
            <person name="Kitzman J."/>
            <person name="Nakayama T."/>
            <person name="Izutsu Y."/>
            <person name="Robert J."/>
            <person name="Fortriede J."/>
            <person name="Burns K."/>
            <person name="Lotay V."/>
            <person name="Karimi K."/>
            <person name="Yasuoka Y."/>
            <person name="Dichmann D.S."/>
            <person name="Flajnik M.F."/>
            <person name="Houston D.W."/>
            <person name="Shendure J."/>
            <person name="DuPasquier L."/>
            <person name="Vize P.D."/>
            <person name="Zorn A.M."/>
            <person name="Ito M."/>
            <person name="Marcotte E.M."/>
            <person name="Wallingford J.B."/>
            <person name="Ito Y."/>
            <person name="Asashima M."/>
            <person name="Ueno N."/>
            <person name="Matsuda Y."/>
            <person name="Veenstra G.J."/>
            <person name="Fujiyama A."/>
            <person name="Harland R.M."/>
            <person name="Taira M."/>
            <person name="Rokhsar D.S."/>
        </authorList>
    </citation>
    <scope>NUCLEOTIDE SEQUENCE [LARGE SCALE GENOMIC DNA]</scope>
    <source>
        <strain evidence="2">J</strain>
    </source>
</reference>
<evidence type="ECO:0000313" key="1">
    <source>
        <dbReference type="EMBL" id="OCT83884.1"/>
    </source>
</evidence>